<gene>
    <name evidence="1" type="ORF">ACOLOM_LOCUS10496</name>
</gene>
<reference evidence="1" key="1">
    <citation type="submission" date="2021-06" db="EMBL/GenBank/DDBJ databases">
        <authorList>
            <person name="Kallberg Y."/>
            <person name="Tangrot J."/>
            <person name="Rosling A."/>
        </authorList>
    </citation>
    <scope>NUCLEOTIDE SEQUENCE</scope>
    <source>
        <strain evidence="1">CL356</strain>
    </source>
</reference>
<dbReference type="EMBL" id="CAJVPT010034161">
    <property type="protein sequence ID" value="CAG8707091.1"/>
    <property type="molecule type" value="Genomic_DNA"/>
</dbReference>
<evidence type="ECO:0000313" key="2">
    <source>
        <dbReference type="Proteomes" id="UP000789525"/>
    </source>
</evidence>
<dbReference type="Proteomes" id="UP000789525">
    <property type="component" value="Unassembled WGS sequence"/>
</dbReference>
<comment type="caution">
    <text evidence="1">The sequence shown here is derived from an EMBL/GenBank/DDBJ whole genome shotgun (WGS) entry which is preliminary data.</text>
</comment>
<organism evidence="1 2">
    <name type="scientific">Acaulospora colombiana</name>
    <dbReference type="NCBI Taxonomy" id="27376"/>
    <lineage>
        <taxon>Eukaryota</taxon>
        <taxon>Fungi</taxon>
        <taxon>Fungi incertae sedis</taxon>
        <taxon>Mucoromycota</taxon>
        <taxon>Glomeromycotina</taxon>
        <taxon>Glomeromycetes</taxon>
        <taxon>Diversisporales</taxon>
        <taxon>Acaulosporaceae</taxon>
        <taxon>Acaulospora</taxon>
    </lineage>
</organism>
<sequence>SIPHLLIGARSLHLIDPEKKQDAANLLLGAISEEFSKTRSLNNCIFVYETLESFESPKASEFLDKCREWFPISTYFRKAE</sequence>
<proteinExistence type="predicted"/>
<feature type="non-terminal residue" evidence="1">
    <location>
        <position position="1"/>
    </location>
</feature>
<name>A0ACA9PFH1_9GLOM</name>
<accession>A0ACA9PFH1</accession>
<evidence type="ECO:0000313" key="1">
    <source>
        <dbReference type="EMBL" id="CAG8707091.1"/>
    </source>
</evidence>
<protein>
    <submittedName>
        <fullName evidence="1">12871_t:CDS:1</fullName>
    </submittedName>
</protein>
<keyword evidence="2" id="KW-1185">Reference proteome</keyword>